<dbReference type="GO" id="GO:0003743">
    <property type="term" value="F:translation initiation factor activity"/>
    <property type="evidence" value="ECO:0007669"/>
    <property type="project" value="UniProtKB-KW"/>
</dbReference>
<evidence type="ECO:0000313" key="12">
    <source>
        <dbReference type="EMBL" id="RHW68361.1"/>
    </source>
</evidence>
<dbReference type="Proteomes" id="UP000266743">
    <property type="component" value="Chromosome 11"/>
</dbReference>
<dbReference type="PROSITE" id="PS51194">
    <property type="entry name" value="HELICASE_CTER"/>
    <property type="match status" value="1"/>
</dbReference>
<dbReference type="PANTHER" id="PTHR47960">
    <property type="entry name" value="DEAD-BOX ATP-DEPENDENT RNA HELICASE 50"/>
    <property type="match status" value="1"/>
</dbReference>
<dbReference type="Pfam" id="PF00270">
    <property type="entry name" value="DEAD"/>
    <property type="match status" value="1"/>
</dbReference>
<dbReference type="PROSITE" id="PS51192">
    <property type="entry name" value="HELICASE_ATP_BIND_1"/>
    <property type="match status" value="1"/>
</dbReference>
<dbReference type="InterPro" id="IPR027417">
    <property type="entry name" value="P-loop_NTPase"/>
</dbReference>
<dbReference type="Pfam" id="PF00271">
    <property type="entry name" value="Helicase_C"/>
    <property type="match status" value="1"/>
</dbReference>
<dbReference type="InterPro" id="IPR001650">
    <property type="entry name" value="Helicase_C-like"/>
</dbReference>
<feature type="domain" description="Helicase C-terminal" evidence="10">
    <location>
        <begin position="474"/>
        <end position="618"/>
    </location>
</feature>
<evidence type="ECO:0000259" key="10">
    <source>
        <dbReference type="PROSITE" id="PS51194"/>
    </source>
</evidence>
<dbReference type="SUPFAM" id="SSF52540">
    <property type="entry name" value="P-loop containing nucleoside triphosphate hydrolases"/>
    <property type="match status" value="1"/>
</dbReference>
<accession>A0A3L6KY15</accession>
<feature type="short sequence motif" description="Q motif" evidence="7">
    <location>
        <begin position="99"/>
        <end position="127"/>
    </location>
</feature>
<feature type="domain" description="DEAD-box RNA helicase Q" evidence="11">
    <location>
        <begin position="99"/>
        <end position="127"/>
    </location>
</feature>
<evidence type="ECO:0000256" key="2">
    <source>
        <dbReference type="ARBA" id="ARBA00022741"/>
    </source>
</evidence>
<dbReference type="CDD" id="cd00268">
    <property type="entry name" value="DEADc"/>
    <property type="match status" value="1"/>
</dbReference>
<evidence type="ECO:0000259" key="11">
    <source>
        <dbReference type="PROSITE" id="PS51195"/>
    </source>
</evidence>
<keyword evidence="1" id="KW-0396">Initiation factor</keyword>
<gene>
    <name evidence="12" type="ORF">DPX39_110106300</name>
</gene>
<evidence type="ECO:0000259" key="9">
    <source>
        <dbReference type="PROSITE" id="PS51192"/>
    </source>
</evidence>
<keyword evidence="2" id="KW-0547">Nucleotide-binding</keyword>
<sequence length="845" mass="96235">MGRRNIVLLHPTAHWTRARRSFVRSVALTTLLNCSGVLLTTSRGIIVPQQLKAYGGTFSRSVGERSNHLVSDVVLQSLSPSSTHNSPLLSKNIKTKTVTSFEDMSLYPELRSALRQLRITTPSPIQQSAVEVIMQRKDTVVAAPHGEGKTLAYLLPLYQNMIKDRDVYKIPLRERRPRMILLAPTRELIAQLHHVCSVLGEATGLHAISFTSRKRANHRLSRLLKQQLVDVMIMDPKIVLRLIRARRVFLDDLRYVAVDEADGMLSSQHDHDAVHLLMKVQKRVMFKHLWPVQTQTVFATAFITRKLEFVVGKKYPDAVTCIRRQRMHRPPGTLRHRFLPVEREQEKMDTLQHLLKKHGNRPREILTDIEEEQAYSKLHYLSGSLEELVELRGLHLRRRPRMERHDHEGETPIATLSSTSGDVSNYKVEENRSGFGAKGDNADEMKERVRHALEGVRPVHWEHLTTVAAPFTCHVPRTVFADGKRCIIFTRGIDCATAVYHRLRGCGYTCSLLHAALPAAVRRRMFADFASGRTNILCSTDVAARGLDLHVDFVVNFYMPTNALTYLSRAGRTARQGRLGQVYSLYTKRQGVIVSAVRAFLQKQLPLEGISNWKRHMMEPRYAEWRTHKLNAIARSYVSLITQKTIPAHLERTYLRHNATWRPLFHPQTTGVHGGVPPRQQQRVMDAITWKAVCSGEVFLHGGKVGARSLVLERRRAVCGTTWVASRRGWWLTWSKIHTRVVMILGHLEGHLNKSDRMERKGHTVQEGGRAWSYVFFFAQIHGVIVRYFVLVLFFCVSCGSGWRRTWCTVASFDDVRNIFSACPIDLRHASVSGIGGTQAACVFK</sequence>
<keyword evidence="4 12" id="KW-0347">Helicase</keyword>
<evidence type="ECO:0000256" key="8">
    <source>
        <dbReference type="SAM" id="Phobius"/>
    </source>
</evidence>
<keyword evidence="8" id="KW-0472">Membrane</keyword>
<keyword evidence="3" id="KW-0378">Hydrolase</keyword>
<keyword evidence="8" id="KW-0812">Transmembrane</keyword>
<dbReference type="Gene3D" id="3.40.50.300">
    <property type="entry name" value="P-loop containing nucleotide triphosphate hydrolases"/>
    <property type="match status" value="2"/>
</dbReference>
<keyword evidence="5" id="KW-0067">ATP-binding</keyword>
<evidence type="ECO:0000256" key="3">
    <source>
        <dbReference type="ARBA" id="ARBA00022801"/>
    </source>
</evidence>
<keyword evidence="6" id="KW-0648">Protein biosynthesis</keyword>
<dbReference type="EMBL" id="QSBY01000011">
    <property type="protein sequence ID" value="RHW68361.1"/>
    <property type="molecule type" value="Genomic_DNA"/>
</dbReference>
<dbReference type="CDD" id="cd18787">
    <property type="entry name" value="SF2_C_DEAD"/>
    <property type="match status" value="1"/>
</dbReference>
<dbReference type="AlphaFoldDB" id="A0A3L6KY15"/>
<feature type="domain" description="Helicase ATP-binding" evidence="9">
    <location>
        <begin position="130"/>
        <end position="301"/>
    </location>
</feature>
<dbReference type="InterPro" id="IPR014001">
    <property type="entry name" value="Helicase_ATP-bd"/>
</dbReference>
<dbReference type="GO" id="GO:0003676">
    <property type="term" value="F:nucleic acid binding"/>
    <property type="evidence" value="ECO:0007669"/>
    <property type="project" value="InterPro"/>
</dbReference>
<evidence type="ECO:0000256" key="7">
    <source>
        <dbReference type="PROSITE-ProRule" id="PRU00552"/>
    </source>
</evidence>
<evidence type="ECO:0000256" key="5">
    <source>
        <dbReference type="ARBA" id="ARBA00022840"/>
    </source>
</evidence>
<dbReference type="InterPro" id="IPR044742">
    <property type="entry name" value="DEAD/DEAH_RhlB"/>
</dbReference>
<evidence type="ECO:0000256" key="1">
    <source>
        <dbReference type="ARBA" id="ARBA00022540"/>
    </source>
</evidence>
<dbReference type="GO" id="GO:0016787">
    <property type="term" value="F:hydrolase activity"/>
    <property type="evidence" value="ECO:0007669"/>
    <property type="project" value="UniProtKB-KW"/>
</dbReference>
<protein>
    <submittedName>
        <fullName evidence="12">DEAD-box helicase</fullName>
    </submittedName>
</protein>
<reference evidence="12 13" key="1">
    <citation type="submission" date="2018-09" db="EMBL/GenBank/DDBJ databases">
        <title>whole genome sequence of T. equiperdum IVM-t1 strain.</title>
        <authorList>
            <person name="Suganuma K."/>
        </authorList>
    </citation>
    <scope>NUCLEOTIDE SEQUENCE [LARGE SCALE GENOMIC DNA]</scope>
    <source>
        <strain evidence="12 13">IVM-t1</strain>
    </source>
</reference>
<evidence type="ECO:0000313" key="13">
    <source>
        <dbReference type="Proteomes" id="UP000266743"/>
    </source>
</evidence>
<dbReference type="PROSITE" id="PS51195">
    <property type="entry name" value="Q_MOTIF"/>
    <property type="match status" value="1"/>
</dbReference>
<dbReference type="InterPro" id="IPR014014">
    <property type="entry name" value="RNA_helicase_DEAD_Q_motif"/>
</dbReference>
<evidence type="ECO:0000256" key="4">
    <source>
        <dbReference type="ARBA" id="ARBA00022806"/>
    </source>
</evidence>
<organism evidence="12 13">
    <name type="scientific">Trypanosoma brucei equiperdum</name>
    <dbReference type="NCBI Taxonomy" id="630700"/>
    <lineage>
        <taxon>Eukaryota</taxon>
        <taxon>Discoba</taxon>
        <taxon>Euglenozoa</taxon>
        <taxon>Kinetoplastea</taxon>
        <taxon>Metakinetoplastina</taxon>
        <taxon>Trypanosomatida</taxon>
        <taxon>Trypanosomatidae</taxon>
        <taxon>Trypanosoma</taxon>
    </lineage>
</organism>
<dbReference type="GO" id="GO:0003724">
    <property type="term" value="F:RNA helicase activity"/>
    <property type="evidence" value="ECO:0007669"/>
    <property type="project" value="InterPro"/>
</dbReference>
<keyword evidence="8" id="KW-1133">Transmembrane helix</keyword>
<dbReference type="SMART" id="SM00487">
    <property type="entry name" value="DEXDc"/>
    <property type="match status" value="1"/>
</dbReference>
<proteinExistence type="predicted"/>
<dbReference type="GO" id="GO:0005524">
    <property type="term" value="F:ATP binding"/>
    <property type="evidence" value="ECO:0007669"/>
    <property type="project" value="UniProtKB-KW"/>
</dbReference>
<dbReference type="InterPro" id="IPR011545">
    <property type="entry name" value="DEAD/DEAH_box_helicase_dom"/>
</dbReference>
<feature type="transmembrane region" description="Helical" evidence="8">
    <location>
        <begin position="771"/>
        <end position="797"/>
    </location>
</feature>
<comment type="caution">
    <text evidence="12">The sequence shown here is derived from an EMBL/GenBank/DDBJ whole genome shotgun (WGS) entry which is preliminary data.</text>
</comment>
<evidence type="ECO:0000256" key="6">
    <source>
        <dbReference type="ARBA" id="ARBA00022917"/>
    </source>
</evidence>
<dbReference type="SMART" id="SM00490">
    <property type="entry name" value="HELICc"/>
    <property type="match status" value="1"/>
</dbReference>
<name>A0A3L6KY15_9TRYP</name>